<sequence length="686" mass="79010">MILKSIKLSNIRSYASQEITFPLGSTLLAGDIGAGKSSILLGIEFALFGLKKGEISSDSLLRHGAKEGSVELNFEISGKDVRVRRSLKRGKDDIKQEEGYIIVNGMKKQASADELKSGILELLGYPAEFLKKKDLIYRYTVYTPQEEMKKIIYEDSSVRLDTIRKVFNIDKYRRIVDNVRILNSALREKKKKLEGFAQDIERKKSDAREKANEIMELEKKILLIAPQLDEIKSRLSSKKESISKYEERINELNALKRDFHALESKLSALMHQKNGIKERMRLLDSQTDALKKELESAEFDESADFTGKILGKEKEIGIFEKEYHDSLRTLHSFKAKKDSINEAMEKILKLDSCSMCEQKVTTEHKHAIQIREGEKLRAVEKEIAECSSKENMLQEKLSKFRQEADLLRKEESKLNVIRLKKKNLEDKIAERHRLEAEQKESEEQIEKTNSGKNEIYSKIEKMQLIEEMYKAARQELDAISKEERKIEIEKTGLERDRNSVQKLILMLEGEIKEKENALKEIQNIAELENWIDNFFVKLMSTIEKHTMHRLHSQFNDLFKQWLGTILEDESISAGLDDSFSPVIEQNGYETTVDNLSGGEKTSVALAYRLALNKVINDIVSEIKTKDLIILDEPTDGFSSEQLDKIREVLDELDMKQVIIVSHESKIESYVNNIIRIGKNEHISMVI</sequence>
<dbReference type="AlphaFoldDB" id="A0A0G0BL60"/>
<dbReference type="PANTHER" id="PTHR32114">
    <property type="entry name" value="ABC TRANSPORTER ABCH.3"/>
    <property type="match status" value="1"/>
</dbReference>
<dbReference type="SUPFAM" id="SSF75712">
    <property type="entry name" value="Rad50 coiled-coil Zn hook"/>
    <property type="match status" value="1"/>
</dbReference>
<dbReference type="Gene3D" id="3.40.50.300">
    <property type="entry name" value="P-loop containing nucleotide triphosphate hydrolases"/>
    <property type="match status" value="2"/>
</dbReference>
<dbReference type="InterPro" id="IPR038729">
    <property type="entry name" value="Rad50/SbcC_AAA"/>
</dbReference>
<dbReference type="InterPro" id="IPR027417">
    <property type="entry name" value="P-loop_NTPase"/>
</dbReference>
<proteinExistence type="predicted"/>
<keyword evidence="1" id="KW-0175">Coiled coil</keyword>
<comment type="caution">
    <text evidence="3">The sequence shown here is derived from an EMBL/GenBank/DDBJ whole genome shotgun (WGS) entry which is preliminary data.</text>
</comment>
<name>A0A0G0BL60_9BACT</name>
<dbReference type="SUPFAM" id="SSF52540">
    <property type="entry name" value="P-loop containing nucleoside triphosphate hydrolases"/>
    <property type="match status" value="1"/>
</dbReference>
<dbReference type="Gene3D" id="1.10.287.1490">
    <property type="match status" value="1"/>
</dbReference>
<organism evidence="3 4">
    <name type="scientific">Candidatus Woesebacteria bacterium GW2011_GWC2_31_9</name>
    <dbReference type="NCBI Taxonomy" id="1618586"/>
    <lineage>
        <taxon>Bacteria</taxon>
        <taxon>Candidatus Woeseibacteriota</taxon>
    </lineage>
</organism>
<dbReference type="PANTHER" id="PTHR32114:SF2">
    <property type="entry name" value="ABC TRANSPORTER ABCH.3"/>
    <property type="match status" value="1"/>
</dbReference>
<evidence type="ECO:0000313" key="3">
    <source>
        <dbReference type="EMBL" id="KKP31782.1"/>
    </source>
</evidence>
<evidence type="ECO:0000259" key="2">
    <source>
        <dbReference type="Pfam" id="PF13476"/>
    </source>
</evidence>
<feature type="coiled-coil region" evidence="1">
    <location>
        <begin position="376"/>
        <end position="527"/>
    </location>
</feature>
<accession>A0A0G0BL60</accession>
<dbReference type="Proteomes" id="UP000034803">
    <property type="component" value="Unassembled WGS sequence"/>
</dbReference>
<evidence type="ECO:0000313" key="4">
    <source>
        <dbReference type="Proteomes" id="UP000034803"/>
    </source>
</evidence>
<dbReference type="GO" id="GO:0006302">
    <property type="term" value="P:double-strand break repair"/>
    <property type="evidence" value="ECO:0007669"/>
    <property type="project" value="InterPro"/>
</dbReference>
<dbReference type="GO" id="GO:0016887">
    <property type="term" value="F:ATP hydrolysis activity"/>
    <property type="evidence" value="ECO:0007669"/>
    <property type="project" value="InterPro"/>
</dbReference>
<dbReference type="PATRIC" id="fig|1618586.3.peg.333"/>
<reference evidence="3 4" key="1">
    <citation type="journal article" date="2015" name="Nature">
        <title>rRNA introns, odd ribosomes, and small enigmatic genomes across a large radiation of phyla.</title>
        <authorList>
            <person name="Brown C.T."/>
            <person name="Hug L.A."/>
            <person name="Thomas B.C."/>
            <person name="Sharon I."/>
            <person name="Castelle C.J."/>
            <person name="Singh A."/>
            <person name="Wilkins M.J."/>
            <person name="Williams K.H."/>
            <person name="Banfield J.F."/>
        </authorList>
    </citation>
    <scope>NUCLEOTIDE SEQUENCE [LARGE SCALE GENOMIC DNA]</scope>
</reference>
<evidence type="ECO:0000256" key="1">
    <source>
        <dbReference type="SAM" id="Coils"/>
    </source>
</evidence>
<feature type="domain" description="Rad50/SbcC-type AAA" evidence="2">
    <location>
        <begin position="5"/>
        <end position="249"/>
    </location>
</feature>
<dbReference type="Pfam" id="PF13476">
    <property type="entry name" value="AAA_23"/>
    <property type="match status" value="1"/>
</dbReference>
<dbReference type="EMBL" id="LBOI01000005">
    <property type="protein sequence ID" value="KKP31782.1"/>
    <property type="molecule type" value="Genomic_DNA"/>
</dbReference>
<feature type="coiled-coil region" evidence="1">
    <location>
        <begin position="183"/>
        <end position="272"/>
    </location>
</feature>
<gene>
    <name evidence="3" type="ORF">UR21_C0005G0004</name>
</gene>
<protein>
    <submittedName>
        <fullName evidence="3">SMC domain protein</fullName>
    </submittedName>
</protein>